<proteinExistence type="inferred from homology"/>
<evidence type="ECO:0000256" key="8">
    <source>
        <dbReference type="ARBA" id="ARBA00018020"/>
    </source>
</evidence>
<evidence type="ECO:0000256" key="10">
    <source>
        <dbReference type="ARBA" id="ARBA00022491"/>
    </source>
</evidence>
<evidence type="ECO:0000256" key="7">
    <source>
        <dbReference type="ARBA" id="ARBA00008670"/>
    </source>
</evidence>
<dbReference type="InterPro" id="IPR009360">
    <property type="entry name" value="Isy1"/>
</dbReference>
<dbReference type="GO" id="GO:0043123">
    <property type="term" value="P:positive regulation of canonical NF-kappaB signal transduction"/>
    <property type="evidence" value="ECO:0007669"/>
    <property type="project" value="TreeGrafter"/>
</dbReference>
<dbReference type="Pfam" id="PF06246">
    <property type="entry name" value="Isy1"/>
    <property type="match status" value="1"/>
</dbReference>
<dbReference type="GO" id="GO:0008625">
    <property type="term" value="P:extrinsic apoptotic signaling pathway via death domain receptors"/>
    <property type="evidence" value="ECO:0007669"/>
    <property type="project" value="TreeGrafter"/>
</dbReference>
<evidence type="ECO:0000256" key="12">
    <source>
        <dbReference type="ARBA" id="ARBA00022525"/>
    </source>
</evidence>
<evidence type="ECO:0000256" key="30">
    <source>
        <dbReference type="SAM" id="Phobius"/>
    </source>
</evidence>
<dbReference type="GO" id="GO:0043202">
    <property type="term" value="C:lysosomal lumen"/>
    <property type="evidence" value="ECO:0007669"/>
    <property type="project" value="UniProtKB-SubCell"/>
</dbReference>
<keyword evidence="25" id="KW-0968">Cytoplasmic vesicle</keyword>
<evidence type="ECO:0000256" key="5">
    <source>
        <dbReference type="ARBA" id="ARBA00004401"/>
    </source>
</evidence>
<keyword evidence="22" id="KW-0325">Glycoprotein</keyword>
<protein>
    <recommendedName>
        <fullName evidence="8">Tumor necrosis factor ligand superfamily member 6</fullName>
    </recommendedName>
    <alternativeName>
        <fullName evidence="26">Fas antigen ligand</fullName>
    </alternativeName>
</protein>
<dbReference type="CDD" id="cd00184">
    <property type="entry name" value="TNF"/>
    <property type="match status" value="1"/>
</dbReference>
<reference evidence="32" key="1">
    <citation type="journal article" date="2023" name="Science">
        <title>Genome structures resolve the early diversification of teleost fishes.</title>
        <authorList>
            <person name="Parey E."/>
            <person name="Louis A."/>
            <person name="Montfort J."/>
            <person name="Bouchez O."/>
            <person name="Roques C."/>
            <person name="Iampietro C."/>
            <person name="Lluch J."/>
            <person name="Castinel A."/>
            <person name="Donnadieu C."/>
            <person name="Desvignes T."/>
            <person name="Floi Bucao C."/>
            <person name="Jouanno E."/>
            <person name="Wen M."/>
            <person name="Mejri S."/>
            <person name="Dirks R."/>
            <person name="Jansen H."/>
            <person name="Henkel C."/>
            <person name="Chen W.J."/>
            <person name="Zahm M."/>
            <person name="Cabau C."/>
            <person name="Klopp C."/>
            <person name="Thompson A.W."/>
            <person name="Robinson-Rechavi M."/>
            <person name="Braasch I."/>
            <person name="Lecointre G."/>
            <person name="Bobe J."/>
            <person name="Postlethwait J.H."/>
            <person name="Berthelot C."/>
            <person name="Roest Crollius H."/>
            <person name="Guiguen Y."/>
        </authorList>
    </citation>
    <scope>NUCLEOTIDE SEQUENCE</scope>
    <source>
        <strain evidence="32">Concon-B</strain>
    </source>
</reference>
<dbReference type="GO" id="GO:0060205">
    <property type="term" value="C:cytoplasmic vesicle lumen"/>
    <property type="evidence" value="ECO:0007669"/>
    <property type="project" value="UniProtKB-SubCell"/>
</dbReference>
<dbReference type="PANTHER" id="PTHR11471:SF33">
    <property type="entry name" value="TUMOR NECROSIS FACTOR LIGAND SUPERFAMILY MEMBER 6"/>
    <property type="match status" value="1"/>
</dbReference>
<evidence type="ECO:0000256" key="25">
    <source>
        <dbReference type="ARBA" id="ARBA00023329"/>
    </source>
</evidence>
<evidence type="ECO:0000256" key="29">
    <source>
        <dbReference type="SAM" id="MobiDB-lite"/>
    </source>
</evidence>
<keyword evidence="16" id="KW-0735">Signal-anchor</keyword>
<evidence type="ECO:0000256" key="17">
    <source>
        <dbReference type="ARBA" id="ARBA00022989"/>
    </source>
</evidence>
<comment type="subunit">
    <text evidence="28">Homotrimer. Interacts with ARHGAP9, BAIAP2L1, BTK, CACNB3, CACNB4, CRK, DLG2, DNMBP, DOCK4, EPS8L3, FGR, FYB1, FYN, HCK, ITK, ITSN2, KALRN, LYN, MACC1, MIA, MPP4, MYO15A, NCF1, NCK1, NCK2, NCKIPSD, OSTF1, PIK3R1, PSTPIP1, RIMBP3C, SAMSN1, SH3GL3, SH3PXD2B, SH3PXD2A, SH3RF2, SKAP2, SNX33, SNX9, SORBS3, SPTA1, SRC, SRGAP1, SRGAP2, SRGAP3, TEC, TJP3 and YES1.</text>
</comment>
<keyword evidence="15" id="KW-0832">Ubl conjugation</keyword>
<comment type="subcellular location">
    <subcellularLocation>
        <location evidence="5">Cell membrane</location>
        <topology evidence="5">Single-pass type II membrane protein</topology>
    </subcellularLocation>
    <subcellularLocation>
        <location evidence="4">Cytoplasmic vesicle lumen</location>
    </subcellularLocation>
    <subcellularLocation>
        <location evidence="3">Lysosome lumen</location>
    </subcellularLocation>
    <subcellularLocation>
        <location evidence="2">Nucleus</location>
    </subcellularLocation>
    <subcellularLocation>
        <location evidence="6">Secreted</location>
    </subcellularLocation>
</comment>
<dbReference type="GO" id="GO:0005125">
    <property type="term" value="F:cytokine activity"/>
    <property type="evidence" value="ECO:0007669"/>
    <property type="project" value="UniProtKB-KW"/>
</dbReference>
<dbReference type="PROSITE" id="PS50049">
    <property type="entry name" value="THD_2"/>
    <property type="match status" value="1"/>
</dbReference>
<keyword evidence="23" id="KW-0458">Lysosome</keyword>
<evidence type="ECO:0000256" key="9">
    <source>
        <dbReference type="ARBA" id="ARBA00022475"/>
    </source>
</evidence>
<dbReference type="PANTHER" id="PTHR11471">
    <property type="entry name" value="TUMOR NECROSIS FACTOR FAMILY MEMBER"/>
    <property type="match status" value="1"/>
</dbReference>
<feature type="domain" description="THD" evidence="31">
    <location>
        <begin position="328"/>
        <end position="469"/>
    </location>
</feature>
<evidence type="ECO:0000256" key="23">
    <source>
        <dbReference type="ARBA" id="ARBA00023228"/>
    </source>
</evidence>
<keyword evidence="33" id="KW-1185">Reference proteome</keyword>
<evidence type="ECO:0000256" key="21">
    <source>
        <dbReference type="ARBA" id="ARBA00023163"/>
    </source>
</evidence>
<keyword evidence="19 30" id="KW-0472">Membrane</keyword>
<evidence type="ECO:0000313" key="32">
    <source>
        <dbReference type="EMBL" id="KAJ8279012.1"/>
    </source>
</evidence>
<dbReference type="GO" id="GO:0000350">
    <property type="term" value="P:generation of catalytic spliceosome for second transesterification step"/>
    <property type="evidence" value="ECO:0007669"/>
    <property type="project" value="InterPro"/>
</dbReference>
<sequence length="469" mass="53385">MARNEEKQLGKLNRLWLQKEREEGRIKDANKARPRLSSLNTASAVKKWIPAIKNEIEYFLQQSQLSHYPERKIAEFQQHIEELGEEYKRHIRKLRSLDPSCKHHPWTPRAYTKRRLEDFDPQCAAKRRRTSEPCDLTEHSGDSPLASVGLQSHLPSATAVSSNPDLPDEDRPLSFNTARMALKLAGNASSLTEFSAVKELDQCTELTLCQISEMNLSPGHPYPQVFLVDRDRPRPPLMDPSLVPCWSFPPAVAKRKKRGCEEVCAVTVLVLILLLVLGALGLGAFRIQRLQTELEQLRQDMTAQPDIPVVQRQIGHQETDMEKKETRLAAHLTVQIEKDKINRPLRWEPRHGRAFTNGLAYRDGGIQINKTGLYFVYSRVEFQGKDCSPKDSLSHVVFKRAEGTRPLVLLEGHREGFCNPIPKEGMWSSSSYLGAVFHLTRLDWVFVNVSNPTLLSHSFNGNYFGLSIL</sequence>
<keyword evidence="12" id="KW-0964">Secreted</keyword>
<keyword evidence="10" id="KW-0678">Repressor</keyword>
<organism evidence="32 33">
    <name type="scientific">Conger conger</name>
    <name type="common">Conger eel</name>
    <name type="synonym">Muraena conger</name>
    <dbReference type="NCBI Taxonomy" id="82655"/>
    <lineage>
        <taxon>Eukaryota</taxon>
        <taxon>Metazoa</taxon>
        <taxon>Chordata</taxon>
        <taxon>Craniata</taxon>
        <taxon>Vertebrata</taxon>
        <taxon>Euteleostomi</taxon>
        <taxon>Actinopterygii</taxon>
        <taxon>Neopterygii</taxon>
        <taxon>Teleostei</taxon>
        <taxon>Anguilliformes</taxon>
        <taxon>Congridae</taxon>
        <taxon>Conger</taxon>
    </lineage>
</organism>
<comment type="function">
    <text evidence="1">Cytoplasmic form induces gene transcription inhibition.</text>
</comment>
<keyword evidence="20" id="KW-1015">Disulfide bond</keyword>
<comment type="similarity">
    <text evidence="7">Belongs to the tumor necrosis factor family.</text>
</comment>
<evidence type="ECO:0000256" key="22">
    <source>
        <dbReference type="ARBA" id="ARBA00023180"/>
    </source>
</evidence>
<dbReference type="AlphaFoldDB" id="A0A9Q1DRI2"/>
<dbReference type="GO" id="GO:0006955">
    <property type="term" value="P:immune response"/>
    <property type="evidence" value="ECO:0007669"/>
    <property type="project" value="InterPro"/>
</dbReference>
<gene>
    <name evidence="32" type="ORF">COCON_G00060780</name>
</gene>
<evidence type="ECO:0000256" key="19">
    <source>
        <dbReference type="ARBA" id="ARBA00023136"/>
    </source>
</evidence>
<dbReference type="SMART" id="SM00207">
    <property type="entry name" value="TNF"/>
    <property type="match status" value="1"/>
</dbReference>
<dbReference type="SUPFAM" id="SSF49842">
    <property type="entry name" value="TNF-like"/>
    <property type="match status" value="1"/>
</dbReference>
<comment type="function">
    <text evidence="27">Induces FAS-mediated activation of NF-kappa-B, initiating non-apoptotic signaling pathways. Can induce apoptosis but does not appear to be essential for this process.</text>
</comment>
<evidence type="ECO:0000256" key="1">
    <source>
        <dbReference type="ARBA" id="ARBA00003149"/>
    </source>
</evidence>
<evidence type="ECO:0000256" key="18">
    <source>
        <dbReference type="ARBA" id="ARBA00023015"/>
    </source>
</evidence>
<dbReference type="GO" id="GO:0005164">
    <property type="term" value="F:tumor necrosis factor receptor binding"/>
    <property type="evidence" value="ECO:0007669"/>
    <property type="project" value="InterPro"/>
</dbReference>
<evidence type="ECO:0000313" key="33">
    <source>
        <dbReference type="Proteomes" id="UP001152803"/>
    </source>
</evidence>
<feature type="region of interest" description="Disordered" evidence="29">
    <location>
        <begin position="127"/>
        <end position="149"/>
    </location>
</feature>
<evidence type="ECO:0000256" key="24">
    <source>
        <dbReference type="ARBA" id="ARBA00023242"/>
    </source>
</evidence>
<dbReference type="Gene3D" id="2.60.120.40">
    <property type="match status" value="1"/>
</dbReference>
<keyword evidence="17 30" id="KW-1133">Transmembrane helix</keyword>
<dbReference type="EMBL" id="JAFJMO010000004">
    <property type="protein sequence ID" value="KAJ8279012.1"/>
    <property type="molecule type" value="Genomic_DNA"/>
</dbReference>
<keyword evidence="13 30" id="KW-0812">Transmembrane</keyword>
<accession>A0A9Q1DRI2</accession>
<keyword evidence="24" id="KW-0539">Nucleus</keyword>
<evidence type="ECO:0000256" key="3">
    <source>
        <dbReference type="ARBA" id="ARBA00004227"/>
    </source>
</evidence>
<comment type="caution">
    <text evidence="32">The sequence shown here is derived from an EMBL/GenBank/DDBJ whole genome shotgun (WGS) entry which is preliminary data.</text>
</comment>
<evidence type="ECO:0000256" key="28">
    <source>
        <dbReference type="ARBA" id="ARBA00047144"/>
    </source>
</evidence>
<evidence type="ECO:0000256" key="2">
    <source>
        <dbReference type="ARBA" id="ARBA00004123"/>
    </source>
</evidence>
<keyword evidence="14" id="KW-0053">Apoptosis</keyword>
<evidence type="ECO:0000256" key="16">
    <source>
        <dbReference type="ARBA" id="ARBA00022968"/>
    </source>
</evidence>
<evidence type="ECO:0000259" key="31">
    <source>
        <dbReference type="PROSITE" id="PS50049"/>
    </source>
</evidence>
<evidence type="ECO:0000256" key="11">
    <source>
        <dbReference type="ARBA" id="ARBA00022514"/>
    </source>
</evidence>
<evidence type="ECO:0000256" key="27">
    <source>
        <dbReference type="ARBA" id="ARBA00045660"/>
    </source>
</evidence>
<dbReference type="InterPro" id="IPR008983">
    <property type="entry name" value="Tumour_necrosis_fac-like_dom"/>
</dbReference>
<evidence type="ECO:0000256" key="13">
    <source>
        <dbReference type="ARBA" id="ARBA00022692"/>
    </source>
</evidence>
<evidence type="ECO:0000256" key="14">
    <source>
        <dbReference type="ARBA" id="ARBA00022703"/>
    </source>
</evidence>
<feature type="transmembrane region" description="Helical" evidence="30">
    <location>
        <begin position="263"/>
        <end position="285"/>
    </location>
</feature>
<evidence type="ECO:0000256" key="26">
    <source>
        <dbReference type="ARBA" id="ARBA00030913"/>
    </source>
</evidence>
<dbReference type="GO" id="GO:0005886">
    <property type="term" value="C:plasma membrane"/>
    <property type="evidence" value="ECO:0007669"/>
    <property type="project" value="UniProtKB-SubCell"/>
</dbReference>
<keyword evidence="9" id="KW-1003">Cell membrane</keyword>
<feature type="compositionally biased region" description="Basic and acidic residues" evidence="29">
    <location>
        <begin position="130"/>
        <end position="141"/>
    </location>
</feature>
<dbReference type="InterPro" id="IPR006052">
    <property type="entry name" value="TNF_dom"/>
</dbReference>
<dbReference type="OrthoDB" id="5983780at2759"/>
<evidence type="ECO:0000256" key="15">
    <source>
        <dbReference type="ARBA" id="ARBA00022843"/>
    </source>
</evidence>
<evidence type="ECO:0000256" key="6">
    <source>
        <dbReference type="ARBA" id="ARBA00004613"/>
    </source>
</evidence>
<keyword evidence="18" id="KW-0805">Transcription regulation</keyword>
<evidence type="ECO:0000256" key="20">
    <source>
        <dbReference type="ARBA" id="ARBA00023157"/>
    </source>
</evidence>
<dbReference type="GO" id="GO:0005634">
    <property type="term" value="C:nucleus"/>
    <property type="evidence" value="ECO:0007669"/>
    <property type="project" value="UniProtKB-SubCell"/>
</dbReference>
<keyword evidence="21" id="KW-0804">Transcription</keyword>
<keyword evidence="11" id="KW-0202">Cytokine</keyword>
<dbReference type="GO" id="GO:0005615">
    <property type="term" value="C:extracellular space"/>
    <property type="evidence" value="ECO:0007669"/>
    <property type="project" value="UniProtKB-KW"/>
</dbReference>
<dbReference type="Pfam" id="PF00229">
    <property type="entry name" value="TNF"/>
    <property type="match status" value="1"/>
</dbReference>
<evidence type="ECO:0000256" key="4">
    <source>
        <dbReference type="ARBA" id="ARBA00004321"/>
    </source>
</evidence>
<dbReference type="FunFam" id="2.60.120.40:FF:000017">
    <property type="entry name" value="Tumor necrosis factor ligand superfamily member 6"/>
    <property type="match status" value="1"/>
</dbReference>
<dbReference type="Proteomes" id="UP001152803">
    <property type="component" value="Unassembled WGS sequence"/>
</dbReference>
<name>A0A9Q1DRI2_CONCO</name>